<keyword evidence="1" id="KW-0472">Membrane</keyword>
<keyword evidence="1" id="KW-1133">Transmembrane helix</keyword>
<dbReference type="Proteomes" id="UP000007383">
    <property type="component" value="Chromosome"/>
</dbReference>
<gene>
    <name evidence="3" type="ordered locus">Spiaf_1841</name>
</gene>
<sequence>MIPRLLLLLLLTGIPIAYCDIRWLVIPHILVFPGIILGAGYRILTGISDFPVVALELSVSLLIGLACYAAAQGGLGFGDILLALMVTAHAGLKNAFTALWIAVPAAAAVALLLLALGCIDRRTPLPWAPFYLAGSCFVMLC</sequence>
<accession>H9UK55</accession>
<dbReference type="EMBL" id="CP003282">
    <property type="protein sequence ID" value="AFG37898.1"/>
    <property type="molecule type" value="Genomic_DNA"/>
</dbReference>
<dbReference type="GO" id="GO:0016020">
    <property type="term" value="C:membrane"/>
    <property type="evidence" value="ECO:0007669"/>
    <property type="project" value="InterPro"/>
</dbReference>
<dbReference type="KEGG" id="sfc:Spiaf_1841"/>
<organism evidence="3 4">
    <name type="scientific">Spirochaeta africana (strain ATCC 700263 / DSM 8902 / Z-7692)</name>
    <dbReference type="NCBI Taxonomy" id="889378"/>
    <lineage>
        <taxon>Bacteria</taxon>
        <taxon>Pseudomonadati</taxon>
        <taxon>Spirochaetota</taxon>
        <taxon>Spirochaetia</taxon>
        <taxon>Spirochaetales</taxon>
        <taxon>Spirochaetaceae</taxon>
        <taxon>Spirochaeta</taxon>
    </lineage>
</organism>
<dbReference type="HOGENOM" id="CLU_1824100_0_0_12"/>
<keyword evidence="4" id="KW-1185">Reference proteome</keyword>
<evidence type="ECO:0000313" key="4">
    <source>
        <dbReference type="Proteomes" id="UP000007383"/>
    </source>
</evidence>
<dbReference type="PATRIC" id="fig|889378.3.peg.1831"/>
<feature type="transmembrane region" description="Helical" evidence="1">
    <location>
        <begin position="59"/>
        <end position="86"/>
    </location>
</feature>
<dbReference type="GO" id="GO:0004190">
    <property type="term" value="F:aspartic-type endopeptidase activity"/>
    <property type="evidence" value="ECO:0007669"/>
    <property type="project" value="InterPro"/>
</dbReference>
<feature type="transmembrane region" description="Helical" evidence="1">
    <location>
        <begin position="98"/>
        <end position="119"/>
    </location>
</feature>
<dbReference type="STRING" id="889378.Spiaf_1841"/>
<protein>
    <submittedName>
        <fullName evidence="3">Type IV leader peptidase</fullName>
    </submittedName>
</protein>
<proteinExistence type="predicted"/>
<feature type="transmembrane region" description="Helical" evidence="1">
    <location>
        <begin position="29"/>
        <end position="47"/>
    </location>
</feature>
<keyword evidence="1" id="KW-0812">Transmembrane</keyword>
<dbReference type="InterPro" id="IPR000045">
    <property type="entry name" value="Prepilin_IV_endopep_pep"/>
</dbReference>
<evidence type="ECO:0000313" key="3">
    <source>
        <dbReference type="EMBL" id="AFG37898.1"/>
    </source>
</evidence>
<dbReference type="Pfam" id="PF01478">
    <property type="entry name" value="Peptidase_A24"/>
    <property type="match status" value="1"/>
</dbReference>
<dbReference type="AlphaFoldDB" id="H9UK55"/>
<evidence type="ECO:0000256" key="1">
    <source>
        <dbReference type="SAM" id="Phobius"/>
    </source>
</evidence>
<dbReference type="RefSeq" id="WP_014455881.1">
    <property type="nucleotide sequence ID" value="NC_017098.1"/>
</dbReference>
<feature type="domain" description="Prepilin type IV endopeptidase peptidase" evidence="2">
    <location>
        <begin position="8"/>
        <end position="110"/>
    </location>
</feature>
<dbReference type="Gene3D" id="1.20.120.1220">
    <property type="match status" value="1"/>
</dbReference>
<name>H9UK55_SPIAZ</name>
<reference evidence="4" key="1">
    <citation type="journal article" date="2013" name="Stand. Genomic Sci.">
        <title>Complete genome sequence of the halophilic bacterium Spirochaeta africana type strain (Z-7692(T)) from the alkaline Lake Magadi in the East African Rift.</title>
        <authorList>
            <person name="Liolos K."/>
            <person name="Abt B."/>
            <person name="Scheuner C."/>
            <person name="Teshima H."/>
            <person name="Held B."/>
            <person name="Lapidus A."/>
            <person name="Nolan M."/>
            <person name="Lucas S."/>
            <person name="Deshpande S."/>
            <person name="Cheng J.F."/>
            <person name="Tapia R."/>
            <person name="Goodwin L.A."/>
            <person name="Pitluck S."/>
            <person name="Pagani I."/>
            <person name="Ivanova N."/>
            <person name="Mavromatis K."/>
            <person name="Mikhailova N."/>
            <person name="Huntemann M."/>
            <person name="Pati A."/>
            <person name="Chen A."/>
            <person name="Palaniappan K."/>
            <person name="Land M."/>
            <person name="Rohde M."/>
            <person name="Tindall B.J."/>
            <person name="Detter J.C."/>
            <person name="Goker M."/>
            <person name="Bristow J."/>
            <person name="Eisen J.A."/>
            <person name="Markowitz V."/>
            <person name="Hugenholtz P."/>
            <person name="Woyke T."/>
            <person name="Klenk H.P."/>
            <person name="Kyrpides N.C."/>
        </authorList>
    </citation>
    <scope>NUCLEOTIDE SEQUENCE</scope>
    <source>
        <strain evidence="4">ATCC 700263 / DSM 8902 / Z-7692</strain>
    </source>
</reference>
<evidence type="ECO:0000259" key="2">
    <source>
        <dbReference type="Pfam" id="PF01478"/>
    </source>
</evidence>